<evidence type="ECO:0000256" key="2">
    <source>
        <dbReference type="PROSITE-ProRule" id="PRU00169"/>
    </source>
</evidence>
<dbReference type="InterPro" id="IPR025497">
    <property type="entry name" value="PatA-like_N"/>
</dbReference>
<gene>
    <name evidence="4" type="ORF">D0433_14225</name>
</gene>
<dbReference type="Proteomes" id="UP000266389">
    <property type="component" value="Unassembled WGS sequence"/>
</dbReference>
<dbReference type="Gene3D" id="3.30.450.30">
    <property type="entry name" value="Dynein light chain 2a, cytoplasmic"/>
    <property type="match status" value="1"/>
</dbReference>
<dbReference type="EMBL" id="PHFL01000074">
    <property type="protein sequence ID" value="RFM22818.1"/>
    <property type="molecule type" value="Genomic_DNA"/>
</dbReference>
<dbReference type="Pfam" id="PF00072">
    <property type="entry name" value="Response_reg"/>
    <property type="match status" value="1"/>
</dbReference>
<organism evidence="4 5">
    <name type="scientific">Candidatus Thermochlorobacter aerophilus</name>
    <dbReference type="NCBI Taxonomy" id="1868324"/>
    <lineage>
        <taxon>Bacteria</taxon>
        <taxon>Pseudomonadati</taxon>
        <taxon>Chlorobiota</taxon>
        <taxon>Chlorobiia</taxon>
        <taxon>Chlorobiales</taxon>
        <taxon>Candidatus Thermochlorobacteriaceae</taxon>
        <taxon>Candidatus Thermochlorobacter</taxon>
    </lineage>
</organism>
<dbReference type="SUPFAM" id="SSF103196">
    <property type="entry name" value="Roadblock/LC7 domain"/>
    <property type="match status" value="1"/>
</dbReference>
<comment type="caution">
    <text evidence="4">The sequence shown here is derived from an EMBL/GenBank/DDBJ whole genome shotgun (WGS) entry which is preliminary data.</text>
</comment>
<evidence type="ECO:0000313" key="5">
    <source>
        <dbReference type="Proteomes" id="UP000266389"/>
    </source>
</evidence>
<evidence type="ECO:0000256" key="1">
    <source>
        <dbReference type="ARBA" id="ARBA00022553"/>
    </source>
</evidence>
<name>A0A395LXH4_9BACT</name>
<protein>
    <submittedName>
        <fullName evidence="4">Response regulator</fullName>
    </submittedName>
</protein>
<dbReference type="InterPro" id="IPR050595">
    <property type="entry name" value="Bact_response_regulator"/>
</dbReference>
<dbReference type="Pfam" id="PF14332">
    <property type="entry name" value="DUF4388"/>
    <property type="match status" value="1"/>
</dbReference>
<proteinExistence type="predicted"/>
<dbReference type="InterPro" id="IPR001789">
    <property type="entry name" value="Sig_transdc_resp-reg_receiver"/>
</dbReference>
<evidence type="ECO:0000313" key="4">
    <source>
        <dbReference type="EMBL" id="RFM22818.1"/>
    </source>
</evidence>
<sequence length="392" mass="43021">MSTQVADSVAQRRVLIVDDEENIPIGILKTLSRSGRYYAKHAHSGDLAQQILAQEPFDLVITDLKMPNSKIQGIDLLRYIRTTYPDIGVIVMTAYGSAAVQEEASRRGSLLYIEKPFDLEKLFAVVEDFFTRREQAAKSNTGSSSESVQAVIPGLQLLDVIQMNCLSRVTSTLHIKRGDGGAEGIICFNKGNITHAETSTPRSGKDAFFEILTWKGGSFDMIEQIPSTVTIVDSWEQLMIEAMNMDLVDTSAPDTSAQQTTIRVQAPAAPKEEVADTSRMLDRVLEGAKAEAVFLVTHTGFVLDKRTSQSAIDLTKSGDEASKLLPSIFAFGKSIMGGSLNEIVLRYSDKIVMIRNVQGSDILFIVISPAHVPSGEMFKAIERESETIKKIL</sequence>
<dbReference type="GO" id="GO:0000160">
    <property type="term" value="P:phosphorelay signal transduction system"/>
    <property type="evidence" value="ECO:0007669"/>
    <property type="project" value="InterPro"/>
</dbReference>
<dbReference type="PANTHER" id="PTHR44591">
    <property type="entry name" value="STRESS RESPONSE REGULATOR PROTEIN 1"/>
    <property type="match status" value="1"/>
</dbReference>
<dbReference type="SUPFAM" id="SSF52172">
    <property type="entry name" value="CheY-like"/>
    <property type="match status" value="1"/>
</dbReference>
<dbReference type="AlphaFoldDB" id="A0A395LXH4"/>
<feature type="domain" description="Response regulatory" evidence="3">
    <location>
        <begin position="13"/>
        <end position="130"/>
    </location>
</feature>
<feature type="modified residue" description="4-aspartylphosphate" evidence="2">
    <location>
        <position position="63"/>
    </location>
</feature>
<dbReference type="SMART" id="SM00448">
    <property type="entry name" value="REC"/>
    <property type="match status" value="1"/>
</dbReference>
<reference evidence="4 5" key="1">
    <citation type="journal article" date="2011" name="ISME J.">
        <title>Community ecology of hot spring cyanobacterial mats: predominant populations and their functional potential.</title>
        <authorList>
            <person name="Klatt C.G."/>
            <person name="Wood J.M."/>
            <person name="Rusch D.B."/>
            <person name="Bateson M.M."/>
            <person name="Hamamura N."/>
            <person name="Heidelberg J.F."/>
            <person name="Grossman A.R."/>
            <person name="Bhaya D."/>
            <person name="Cohan F.M."/>
            <person name="Kuhl M."/>
            <person name="Bryant D.A."/>
            <person name="Ward D.M."/>
        </authorList>
    </citation>
    <scope>NUCLEOTIDE SEQUENCE [LARGE SCALE GENOMIC DNA]</scope>
    <source>
        <strain evidence="4">OS</strain>
    </source>
</reference>
<accession>A0A395LXH4</accession>
<keyword evidence="1 2" id="KW-0597">Phosphoprotein</keyword>
<dbReference type="PROSITE" id="PS50110">
    <property type="entry name" value="RESPONSE_REGULATORY"/>
    <property type="match status" value="1"/>
</dbReference>
<dbReference type="PANTHER" id="PTHR44591:SF3">
    <property type="entry name" value="RESPONSE REGULATORY DOMAIN-CONTAINING PROTEIN"/>
    <property type="match status" value="1"/>
</dbReference>
<dbReference type="Gene3D" id="3.40.50.2300">
    <property type="match status" value="1"/>
</dbReference>
<evidence type="ECO:0000259" key="3">
    <source>
        <dbReference type="PROSITE" id="PS50110"/>
    </source>
</evidence>
<dbReference type="InterPro" id="IPR011006">
    <property type="entry name" value="CheY-like_superfamily"/>
</dbReference>